<comment type="caution">
    <text evidence="11">The sequence shown here is derived from an EMBL/GenBank/DDBJ whole genome shotgun (WGS) entry which is preliminary data.</text>
</comment>
<dbReference type="SUPFAM" id="SSF52954">
    <property type="entry name" value="Class II aaRS ABD-related"/>
    <property type="match status" value="1"/>
</dbReference>
<keyword evidence="6" id="KW-0648">Protein biosynthesis</keyword>
<reference evidence="11 12" key="1">
    <citation type="submission" date="2017-09" db="EMBL/GenBank/DDBJ databases">
        <title>Depth-based differentiation of microbial function through sediment-hosted aquifers and enrichment of novel symbionts in the deep terrestrial subsurface.</title>
        <authorList>
            <person name="Probst A.J."/>
            <person name="Ladd B."/>
            <person name="Jarett J.K."/>
            <person name="Geller-Mcgrath D.E."/>
            <person name="Sieber C.M."/>
            <person name="Emerson J.B."/>
            <person name="Anantharaman K."/>
            <person name="Thomas B.C."/>
            <person name="Malmstrom R."/>
            <person name="Stieglmeier M."/>
            <person name="Klingl A."/>
            <person name="Woyke T."/>
            <person name="Ryan C.M."/>
            <person name="Banfield J.F."/>
        </authorList>
    </citation>
    <scope>NUCLEOTIDE SEQUENCE [LARGE SCALE GENOMIC DNA]</scope>
    <source>
        <strain evidence="11">CG23_combo_of_CG06-09_8_20_14_all_39_17</strain>
    </source>
</reference>
<dbReference type="SUPFAM" id="SSF55681">
    <property type="entry name" value="Class II aaRS and biotin synthetases"/>
    <property type="match status" value="1"/>
</dbReference>
<dbReference type="InterPro" id="IPR044140">
    <property type="entry name" value="ProRS_anticodon_short"/>
</dbReference>
<accession>A0A2G9YUX2</accession>
<evidence type="ECO:0000313" key="12">
    <source>
        <dbReference type="Proteomes" id="UP000229976"/>
    </source>
</evidence>
<sequence>MRQSQLFTKTKKEAPKDEVSKNAQLLIRAGFVNKELAGAYAYLPLGIRVINKISNIIREEMNAVGGQELIMTALQDKETWGKTGRWSDDVVDNWFKTSLKNGTELGLGFSHEEVLAKLMKNHISSYKDLPIYVYQIQTKFRNEARAKSGLMRGREFMMKDLYSFSRSKEDHEEFYEKMKEVYMKVFNRLGMGDKTYITISSGGSFSKYSYEFQTLSEAGEDVVYIIDEKKRIAINKDDFNDEVIKDFGLSLNKDNLVGKKSIEVGDIYTLGYKYSEAFNLTYKNEEGKDELVFMGSYGMSPSRLMGAVVELNNDEKGIIWPETVAPFRIHLIAVGQDLSIKENSDKIYEGLKAQGIEVLYDDREGASAGEKFADSDLIGIPCRVVISKKTLAENSVEIKQRKEKEVKLVKIDDLLEEI</sequence>
<evidence type="ECO:0000256" key="2">
    <source>
        <dbReference type="ARBA" id="ARBA00019110"/>
    </source>
</evidence>
<keyword evidence="5" id="KW-0067">ATP-binding</keyword>
<dbReference type="InterPro" id="IPR004154">
    <property type="entry name" value="Anticodon-bd"/>
</dbReference>
<dbReference type="InterPro" id="IPR002316">
    <property type="entry name" value="Pro-tRNA-ligase_IIa"/>
</dbReference>
<evidence type="ECO:0000256" key="3">
    <source>
        <dbReference type="ARBA" id="ARBA00022598"/>
    </source>
</evidence>
<dbReference type="Pfam" id="PF03129">
    <property type="entry name" value="HGTP_anticodon"/>
    <property type="match status" value="1"/>
</dbReference>
<evidence type="ECO:0000256" key="7">
    <source>
        <dbReference type="ARBA" id="ARBA00023146"/>
    </source>
</evidence>
<dbReference type="GO" id="GO:0005829">
    <property type="term" value="C:cytosol"/>
    <property type="evidence" value="ECO:0007669"/>
    <property type="project" value="TreeGrafter"/>
</dbReference>
<dbReference type="PROSITE" id="PS50862">
    <property type="entry name" value="AA_TRNA_LIGASE_II"/>
    <property type="match status" value="1"/>
</dbReference>
<name>A0A2G9YUX2_9BACT</name>
<dbReference type="InterPro" id="IPR002314">
    <property type="entry name" value="aa-tRNA-synt_IIb"/>
</dbReference>
<evidence type="ECO:0000256" key="8">
    <source>
        <dbReference type="ARBA" id="ARBA00029731"/>
    </source>
</evidence>
<dbReference type="InterPro" id="IPR050062">
    <property type="entry name" value="Pro-tRNA_synthetase"/>
</dbReference>
<dbReference type="InterPro" id="IPR036621">
    <property type="entry name" value="Anticodon-bd_dom_sf"/>
</dbReference>
<dbReference type="InterPro" id="IPR045864">
    <property type="entry name" value="aa-tRNA-synth_II/BPL/LPL"/>
</dbReference>
<dbReference type="GO" id="GO:0004827">
    <property type="term" value="F:proline-tRNA ligase activity"/>
    <property type="evidence" value="ECO:0007669"/>
    <property type="project" value="UniProtKB-EC"/>
</dbReference>
<dbReference type="Gene3D" id="3.40.50.800">
    <property type="entry name" value="Anticodon-binding domain"/>
    <property type="match status" value="1"/>
</dbReference>
<keyword evidence="3" id="KW-0436">Ligase</keyword>
<keyword evidence="7 11" id="KW-0030">Aminoacyl-tRNA synthetase</keyword>
<proteinExistence type="predicted"/>
<dbReference type="PANTHER" id="PTHR42753">
    <property type="entry name" value="MITOCHONDRIAL RIBOSOME PROTEIN L39/PROLYL-TRNA LIGASE FAMILY MEMBER"/>
    <property type="match status" value="1"/>
</dbReference>
<dbReference type="CDD" id="cd00861">
    <property type="entry name" value="ProRS_anticodon_short"/>
    <property type="match status" value="1"/>
</dbReference>
<dbReference type="PRINTS" id="PR01046">
    <property type="entry name" value="TRNASYNTHPRO"/>
</dbReference>
<evidence type="ECO:0000256" key="5">
    <source>
        <dbReference type="ARBA" id="ARBA00022840"/>
    </source>
</evidence>
<evidence type="ECO:0000256" key="4">
    <source>
        <dbReference type="ARBA" id="ARBA00022741"/>
    </source>
</evidence>
<evidence type="ECO:0000256" key="1">
    <source>
        <dbReference type="ARBA" id="ARBA00012831"/>
    </source>
</evidence>
<keyword evidence="4" id="KW-0547">Nucleotide-binding</keyword>
<evidence type="ECO:0000256" key="6">
    <source>
        <dbReference type="ARBA" id="ARBA00022917"/>
    </source>
</evidence>
<dbReference type="Gene3D" id="3.30.930.10">
    <property type="entry name" value="Bira Bifunctional Protein, Domain 2"/>
    <property type="match status" value="1"/>
</dbReference>
<dbReference type="AlphaFoldDB" id="A0A2G9YUX2"/>
<dbReference type="Pfam" id="PF00587">
    <property type="entry name" value="tRNA-synt_2b"/>
    <property type="match status" value="1"/>
</dbReference>
<dbReference type="PANTHER" id="PTHR42753:SF2">
    <property type="entry name" value="PROLINE--TRNA LIGASE"/>
    <property type="match status" value="1"/>
</dbReference>
<dbReference type="GO" id="GO:0006433">
    <property type="term" value="P:prolyl-tRNA aminoacylation"/>
    <property type="evidence" value="ECO:0007669"/>
    <property type="project" value="InterPro"/>
</dbReference>
<dbReference type="EC" id="6.1.1.15" evidence="1"/>
<evidence type="ECO:0000313" key="11">
    <source>
        <dbReference type="EMBL" id="PIP23030.1"/>
    </source>
</evidence>
<protein>
    <recommendedName>
        <fullName evidence="2">Proline--tRNA ligase</fullName>
        <ecNumber evidence="1">6.1.1.15</ecNumber>
    </recommendedName>
    <alternativeName>
        <fullName evidence="8">Prolyl-tRNA synthetase</fullName>
    </alternativeName>
</protein>
<feature type="domain" description="Aminoacyl-transfer RNA synthetases class-II family profile" evidence="10">
    <location>
        <begin position="38"/>
        <end position="321"/>
    </location>
</feature>
<dbReference type="InterPro" id="IPR006195">
    <property type="entry name" value="aa-tRNA-synth_II"/>
</dbReference>
<evidence type="ECO:0000256" key="9">
    <source>
        <dbReference type="ARBA" id="ARBA00047671"/>
    </source>
</evidence>
<comment type="catalytic activity">
    <reaction evidence="9">
        <text>tRNA(Pro) + L-proline + ATP = L-prolyl-tRNA(Pro) + AMP + diphosphate</text>
        <dbReference type="Rhea" id="RHEA:14305"/>
        <dbReference type="Rhea" id="RHEA-COMP:9700"/>
        <dbReference type="Rhea" id="RHEA-COMP:9702"/>
        <dbReference type="ChEBI" id="CHEBI:30616"/>
        <dbReference type="ChEBI" id="CHEBI:33019"/>
        <dbReference type="ChEBI" id="CHEBI:60039"/>
        <dbReference type="ChEBI" id="CHEBI:78442"/>
        <dbReference type="ChEBI" id="CHEBI:78532"/>
        <dbReference type="ChEBI" id="CHEBI:456215"/>
        <dbReference type="EC" id="6.1.1.15"/>
    </reaction>
</comment>
<dbReference type="GO" id="GO:0005524">
    <property type="term" value="F:ATP binding"/>
    <property type="evidence" value="ECO:0007669"/>
    <property type="project" value="UniProtKB-KW"/>
</dbReference>
<gene>
    <name evidence="11" type="ORF">COX37_00780</name>
</gene>
<organism evidence="11 12">
    <name type="scientific">Candidatus Nealsonbacteria bacterium CG23_combo_of_CG06-09_8_20_14_all_39_17</name>
    <dbReference type="NCBI Taxonomy" id="1974722"/>
    <lineage>
        <taxon>Bacteria</taxon>
        <taxon>Candidatus Nealsoniibacteriota</taxon>
    </lineage>
</organism>
<dbReference type="Proteomes" id="UP000229976">
    <property type="component" value="Unassembled WGS sequence"/>
</dbReference>
<dbReference type="EMBL" id="PCRO01000010">
    <property type="protein sequence ID" value="PIP23030.1"/>
    <property type="molecule type" value="Genomic_DNA"/>
</dbReference>
<evidence type="ECO:0000259" key="10">
    <source>
        <dbReference type="PROSITE" id="PS50862"/>
    </source>
</evidence>